<dbReference type="VEuPathDB" id="FungiDB:VP01_2562g5"/>
<protein>
    <submittedName>
        <fullName evidence="2">Uncharacterized protein</fullName>
    </submittedName>
</protein>
<proteinExistence type="predicted"/>
<accession>A0A0L6V579</accession>
<reference evidence="2 3" key="1">
    <citation type="submission" date="2015-08" db="EMBL/GenBank/DDBJ databases">
        <title>Next Generation Sequencing and Analysis of the Genome of Puccinia sorghi L Schw, the Causal Agent of Maize Common Rust.</title>
        <authorList>
            <person name="Rochi L."/>
            <person name="Burguener G."/>
            <person name="Darino M."/>
            <person name="Turjanski A."/>
            <person name="Kreff E."/>
            <person name="Dieguez M.J."/>
            <person name="Sacco F."/>
        </authorList>
    </citation>
    <scope>NUCLEOTIDE SEQUENCE [LARGE SCALE GENOMIC DNA]</scope>
    <source>
        <strain evidence="2 3">RO10H11247</strain>
    </source>
</reference>
<feature type="compositionally biased region" description="Polar residues" evidence="1">
    <location>
        <begin position="1"/>
        <end position="19"/>
    </location>
</feature>
<dbReference type="Proteomes" id="UP000037035">
    <property type="component" value="Unassembled WGS sequence"/>
</dbReference>
<dbReference type="OrthoDB" id="2505355at2759"/>
<dbReference type="GO" id="GO:0042729">
    <property type="term" value="C:DASH complex"/>
    <property type="evidence" value="ECO:0007669"/>
    <property type="project" value="TreeGrafter"/>
</dbReference>
<evidence type="ECO:0000313" key="3">
    <source>
        <dbReference type="Proteomes" id="UP000037035"/>
    </source>
</evidence>
<dbReference type="EMBL" id="LAVV01007460">
    <property type="protein sequence ID" value="KNZ55854.1"/>
    <property type="molecule type" value="Genomic_DNA"/>
</dbReference>
<evidence type="ECO:0000313" key="2">
    <source>
        <dbReference type="EMBL" id="KNZ55854.1"/>
    </source>
</evidence>
<dbReference type="AlphaFoldDB" id="A0A0L6V579"/>
<dbReference type="PANTHER" id="PTHR28289:SF1">
    <property type="entry name" value="DASH COMPLEX SUBUNIT HSK3"/>
    <property type="match status" value="1"/>
</dbReference>
<name>A0A0L6V579_9BASI</name>
<dbReference type="Pfam" id="PF08227">
    <property type="entry name" value="DASH_Hsk3"/>
    <property type="match status" value="1"/>
</dbReference>
<dbReference type="GO" id="GO:0008608">
    <property type="term" value="P:attachment of spindle microtubules to kinetochore"/>
    <property type="evidence" value="ECO:0007669"/>
    <property type="project" value="InterPro"/>
</dbReference>
<dbReference type="PANTHER" id="PTHR28289">
    <property type="entry name" value="DASH COMPLEX SUBUNIT HSK3"/>
    <property type="match status" value="1"/>
</dbReference>
<dbReference type="InterPro" id="IPR042332">
    <property type="entry name" value="Hsk3"/>
</dbReference>
<dbReference type="GO" id="GO:0051010">
    <property type="term" value="F:microtubule plus-end binding"/>
    <property type="evidence" value="ECO:0007669"/>
    <property type="project" value="TreeGrafter"/>
</dbReference>
<feature type="region of interest" description="Disordered" evidence="1">
    <location>
        <begin position="1"/>
        <end position="24"/>
    </location>
</feature>
<dbReference type="InterPro" id="IPR013183">
    <property type="entry name" value="Hsk3-like"/>
</dbReference>
<evidence type="ECO:0000256" key="1">
    <source>
        <dbReference type="SAM" id="MobiDB-lite"/>
    </source>
</evidence>
<sequence>MASQHSLATNHPQSTTSTPKQRHLAQLASRLAELASQTERLARLSKITACQATDQHELAIYYGSMLMATTRVFNLDEITPVDSEEEENSASSPN</sequence>
<comment type="caution">
    <text evidence="2">The sequence shown here is derived from an EMBL/GenBank/DDBJ whole genome shotgun (WGS) entry which is preliminary data.</text>
</comment>
<keyword evidence="3" id="KW-1185">Reference proteome</keyword>
<organism evidence="2 3">
    <name type="scientific">Puccinia sorghi</name>
    <dbReference type="NCBI Taxonomy" id="27349"/>
    <lineage>
        <taxon>Eukaryota</taxon>
        <taxon>Fungi</taxon>
        <taxon>Dikarya</taxon>
        <taxon>Basidiomycota</taxon>
        <taxon>Pucciniomycotina</taxon>
        <taxon>Pucciniomycetes</taxon>
        <taxon>Pucciniales</taxon>
        <taxon>Pucciniaceae</taxon>
        <taxon>Puccinia</taxon>
    </lineage>
</organism>
<gene>
    <name evidence="2" type="ORF">VP01_2562g5</name>
</gene>